<reference evidence="4" key="1">
    <citation type="journal article" date="2019" name="Int. J. Syst. Evol. Microbiol.">
        <title>The Global Catalogue of Microorganisms (GCM) 10K type strain sequencing project: providing services to taxonomists for standard genome sequencing and annotation.</title>
        <authorList>
            <consortium name="The Broad Institute Genomics Platform"/>
            <consortium name="The Broad Institute Genome Sequencing Center for Infectious Disease"/>
            <person name="Wu L."/>
            <person name="Ma J."/>
        </authorList>
    </citation>
    <scope>NUCLEOTIDE SEQUENCE [LARGE SCALE GENOMIC DNA]</scope>
    <source>
        <strain evidence="4">CGMCC 1.5362</strain>
    </source>
</reference>
<name>A0ABQ2F8J9_9MICO</name>
<feature type="transmembrane region" description="Helical" evidence="2">
    <location>
        <begin position="239"/>
        <end position="261"/>
    </location>
</feature>
<feature type="transmembrane region" description="Helical" evidence="2">
    <location>
        <begin position="209"/>
        <end position="227"/>
    </location>
</feature>
<feature type="transmembrane region" description="Helical" evidence="2">
    <location>
        <begin position="307"/>
        <end position="329"/>
    </location>
</feature>
<gene>
    <name evidence="3" type="ORF">GCM10011509_21110</name>
</gene>
<accession>A0ABQ2F8J9</accession>
<sequence>MSRSTGLAGRSPRWAPLLIVGGGLALLAGLDAALTLAGLPAPVGSARLAVLHGPLMVLGFLGTVIALERAVALRTTWSLLAPALLGAGALALVLLPRPLLGRLLLVQGMLLLVVVYLALWRRNGDLLVAVQALGAVLAAAAALLLTRLEVATVVPLLVGFVVLTIGAERVELARLAMPDGARRTLTAHATGLTGAALTAVLWPVTGGRLLGLSLLLLTAWLVRHDVARRLVRTSGLPRFAAAALLTGYSWLGVAGLGLVLLGSPAVSPAGYDIVVHATFLGFAMSMILAHAPVILPAVLRVRLPYTAVMWGPLVLLHVTLLGRVLTVAAGTTAGWHAALVGNVAAVLLFVAVAVLTAVGARRRPSGRARHTPRPSPAPTTEDHAPACLP</sequence>
<keyword evidence="4" id="KW-1185">Reference proteome</keyword>
<keyword evidence="2" id="KW-0472">Membrane</keyword>
<evidence type="ECO:0000256" key="1">
    <source>
        <dbReference type="SAM" id="MobiDB-lite"/>
    </source>
</evidence>
<dbReference type="RefSeq" id="WP_022922693.1">
    <property type="nucleotide sequence ID" value="NZ_BMLB01000004.1"/>
</dbReference>
<comment type="caution">
    <text evidence="3">The sequence shown here is derived from an EMBL/GenBank/DDBJ whole genome shotgun (WGS) entry which is preliminary data.</text>
</comment>
<feature type="transmembrane region" description="Helical" evidence="2">
    <location>
        <begin position="101"/>
        <end position="119"/>
    </location>
</feature>
<keyword evidence="2" id="KW-0812">Transmembrane</keyword>
<organism evidence="3 4">
    <name type="scientific">Ornithinimicrobium pekingense</name>
    <dbReference type="NCBI Taxonomy" id="384677"/>
    <lineage>
        <taxon>Bacteria</taxon>
        <taxon>Bacillati</taxon>
        <taxon>Actinomycetota</taxon>
        <taxon>Actinomycetes</taxon>
        <taxon>Micrococcales</taxon>
        <taxon>Ornithinimicrobiaceae</taxon>
        <taxon>Ornithinimicrobium</taxon>
    </lineage>
</organism>
<feature type="transmembrane region" description="Helical" evidence="2">
    <location>
        <begin position="273"/>
        <end position="295"/>
    </location>
</feature>
<feature type="compositionally biased region" description="Basic and acidic residues" evidence="1">
    <location>
        <begin position="380"/>
        <end position="389"/>
    </location>
</feature>
<evidence type="ECO:0000256" key="2">
    <source>
        <dbReference type="SAM" id="Phobius"/>
    </source>
</evidence>
<feature type="compositionally biased region" description="Basic residues" evidence="1">
    <location>
        <begin position="363"/>
        <end position="372"/>
    </location>
</feature>
<feature type="transmembrane region" description="Helical" evidence="2">
    <location>
        <begin position="79"/>
        <end position="95"/>
    </location>
</feature>
<feature type="transmembrane region" description="Helical" evidence="2">
    <location>
        <begin position="184"/>
        <end position="203"/>
    </location>
</feature>
<evidence type="ECO:0000313" key="4">
    <source>
        <dbReference type="Proteomes" id="UP000662111"/>
    </source>
</evidence>
<keyword evidence="2" id="KW-1133">Transmembrane helix</keyword>
<protein>
    <recommendedName>
        <fullName evidence="5">NnrS family protein</fullName>
    </recommendedName>
</protein>
<evidence type="ECO:0008006" key="5">
    <source>
        <dbReference type="Google" id="ProtNLM"/>
    </source>
</evidence>
<dbReference type="Proteomes" id="UP000662111">
    <property type="component" value="Unassembled WGS sequence"/>
</dbReference>
<feature type="transmembrane region" description="Helical" evidence="2">
    <location>
        <begin position="335"/>
        <end position="360"/>
    </location>
</feature>
<dbReference type="EMBL" id="BMLB01000004">
    <property type="protein sequence ID" value="GGK72379.1"/>
    <property type="molecule type" value="Genomic_DNA"/>
</dbReference>
<feature type="transmembrane region" description="Helical" evidence="2">
    <location>
        <begin position="48"/>
        <end position="67"/>
    </location>
</feature>
<evidence type="ECO:0000313" key="3">
    <source>
        <dbReference type="EMBL" id="GGK72379.1"/>
    </source>
</evidence>
<proteinExistence type="predicted"/>
<feature type="transmembrane region" description="Helical" evidence="2">
    <location>
        <begin position="126"/>
        <end position="145"/>
    </location>
</feature>
<feature type="region of interest" description="Disordered" evidence="1">
    <location>
        <begin position="363"/>
        <end position="389"/>
    </location>
</feature>
<feature type="transmembrane region" description="Helical" evidence="2">
    <location>
        <begin position="151"/>
        <end position="172"/>
    </location>
</feature>